<dbReference type="SUPFAM" id="SSF50494">
    <property type="entry name" value="Trypsin-like serine proteases"/>
    <property type="match status" value="2"/>
</dbReference>
<organism evidence="7 8">
    <name type="scientific">Strigamia maritima</name>
    <name type="common">European centipede</name>
    <name type="synonym">Geophilus maritimus</name>
    <dbReference type="NCBI Taxonomy" id="126957"/>
    <lineage>
        <taxon>Eukaryota</taxon>
        <taxon>Metazoa</taxon>
        <taxon>Ecdysozoa</taxon>
        <taxon>Arthropoda</taxon>
        <taxon>Myriapoda</taxon>
        <taxon>Chilopoda</taxon>
        <taxon>Pleurostigmophora</taxon>
        <taxon>Geophilomorpha</taxon>
        <taxon>Linotaeniidae</taxon>
        <taxon>Strigamia</taxon>
    </lineage>
</organism>
<dbReference type="STRING" id="126957.T1JFG4"/>
<evidence type="ECO:0000256" key="3">
    <source>
        <dbReference type="ARBA" id="ARBA00022825"/>
    </source>
</evidence>
<evidence type="ECO:0000256" key="5">
    <source>
        <dbReference type="RuleBase" id="RU363034"/>
    </source>
</evidence>
<dbReference type="Gene3D" id="2.40.10.10">
    <property type="entry name" value="Trypsin-like serine proteases"/>
    <property type="match status" value="2"/>
</dbReference>
<evidence type="ECO:0000313" key="8">
    <source>
        <dbReference type="Proteomes" id="UP000014500"/>
    </source>
</evidence>
<dbReference type="PROSITE" id="PS00134">
    <property type="entry name" value="TRYPSIN_HIS"/>
    <property type="match status" value="1"/>
</dbReference>
<dbReference type="HOGENOM" id="CLU_434975_0_0_1"/>
<keyword evidence="3 5" id="KW-0720">Serine protease</keyword>
<feature type="domain" description="Peptidase S1" evidence="6">
    <location>
        <begin position="127"/>
        <end position="371"/>
    </location>
</feature>
<dbReference type="Pfam" id="PF00089">
    <property type="entry name" value="Trypsin"/>
    <property type="match status" value="2"/>
</dbReference>
<evidence type="ECO:0000256" key="1">
    <source>
        <dbReference type="ARBA" id="ARBA00022670"/>
    </source>
</evidence>
<keyword evidence="2 5" id="KW-0378">Hydrolase</keyword>
<protein>
    <recommendedName>
        <fullName evidence="6">Peptidase S1 domain-containing protein</fullName>
    </recommendedName>
</protein>
<dbReference type="EMBL" id="JH432161">
    <property type="status" value="NOT_ANNOTATED_CDS"/>
    <property type="molecule type" value="Genomic_DNA"/>
</dbReference>
<dbReference type="CDD" id="cd00190">
    <property type="entry name" value="Tryp_SPc"/>
    <property type="match status" value="2"/>
</dbReference>
<dbReference type="PRINTS" id="PR00722">
    <property type="entry name" value="CHYMOTRYPSIN"/>
</dbReference>
<dbReference type="PROSITE" id="PS50240">
    <property type="entry name" value="TRYPSIN_DOM"/>
    <property type="match status" value="2"/>
</dbReference>
<dbReference type="InterPro" id="IPR001314">
    <property type="entry name" value="Peptidase_S1A"/>
</dbReference>
<dbReference type="eggNOG" id="KOG3627">
    <property type="taxonomic scope" value="Eukaryota"/>
</dbReference>
<feature type="domain" description="Peptidase S1" evidence="6">
    <location>
        <begin position="398"/>
        <end position="642"/>
    </location>
</feature>
<accession>T1JFG4</accession>
<dbReference type="PANTHER" id="PTHR24252:SF7">
    <property type="entry name" value="HYALIN"/>
    <property type="match status" value="1"/>
</dbReference>
<sequence>MVGAENKGPSNRNGRIVVDVVRPACSSSQGVPGRCVNLSECPAVANQPPVALLGDFLCFRLFFIPGVCCPQYDLNEDFSPSSSLFSIKDTTTTASSVSAFSDGERPFPDMFGLANGCGKNLILSMRVVGGDLSQVGQWPWMAAIFVNGRRRREYWCGGTLISHQHILTAAHCMKDARGNKFAPNQLTVKLGTHNLHQINAKSDALDIKITNIKMHENFQANGFYNDIAILKLSAPIKQFTDYIKPICLPTDKMKNENTIGEFATIAGWGSEFYGGAESGVLKQAELPIWDNADCDRVFTQKIENIFVCAGLADGGKDACQGDSGSPLMIQRDNRWIQYGIVSFGEKCAQAGSPGVYTRLTEFLPWITENISNNPSSNQNEYLFLLECGIRPPVRRRRITGGKSARFGDWPWQVSVMQRRFFGFPNMHRCGGALLKASSVVTSAHCVYRLVPALLRVRLGEHDFSGTWEPNAFIERGIRRVIVHPKYDVITLENDVALLEMDAPVTYVGHIAPLCLPPTSTLLIGETGVITGWGRLRENGALPPVLQEVAVRIISNERCEAMFKNAGHSEYIPNTFICTDYISRVPASHCQGDSGGPLQIKGPDGRWFVAGIISWGISCSEPNLPAVYVRISAYKAWLKTLIT</sequence>
<evidence type="ECO:0000256" key="4">
    <source>
        <dbReference type="ARBA" id="ARBA00023157"/>
    </source>
</evidence>
<keyword evidence="8" id="KW-1185">Reference proteome</keyword>
<dbReference type="InterPro" id="IPR018114">
    <property type="entry name" value="TRYPSIN_HIS"/>
</dbReference>
<dbReference type="GO" id="GO:0006508">
    <property type="term" value="P:proteolysis"/>
    <property type="evidence" value="ECO:0007669"/>
    <property type="project" value="UniProtKB-KW"/>
</dbReference>
<reference evidence="7" key="2">
    <citation type="submission" date="2015-02" db="UniProtKB">
        <authorList>
            <consortium name="EnsemblMetazoa"/>
        </authorList>
    </citation>
    <scope>IDENTIFICATION</scope>
</reference>
<evidence type="ECO:0000259" key="6">
    <source>
        <dbReference type="PROSITE" id="PS50240"/>
    </source>
</evidence>
<dbReference type="SMART" id="SM00020">
    <property type="entry name" value="Tryp_SPc"/>
    <property type="match status" value="2"/>
</dbReference>
<dbReference type="PANTHER" id="PTHR24252">
    <property type="entry name" value="ACROSIN-RELATED"/>
    <property type="match status" value="1"/>
</dbReference>
<name>T1JFG4_STRMM</name>
<dbReference type="InterPro" id="IPR001254">
    <property type="entry name" value="Trypsin_dom"/>
</dbReference>
<dbReference type="InterPro" id="IPR043504">
    <property type="entry name" value="Peptidase_S1_PA_chymotrypsin"/>
</dbReference>
<dbReference type="PROSITE" id="PS00135">
    <property type="entry name" value="TRYPSIN_SER"/>
    <property type="match status" value="2"/>
</dbReference>
<dbReference type="FunFam" id="2.40.10.10:FF:000006">
    <property type="entry name" value="Serine proteinase stubble"/>
    <property type="match status" value="2"/>
</dbReference>
<dbReference type="InterPro" id="IPR009003">
    <property type="entry name" value="Peptidase_S1_PA"/>
</dbReference>
<keyword evidence="4" id="KW-1015">Disulfide bond</keyword>
<proteinExistence type="predicted"/>
<dbReference type="AlphaFoldDB" id="T1JFG4"/>
<evidence type="ECO:0000256" key="2">
    <source>
        <dbReference type="ARBA" id="ARBA00022801"/>
    </source>
</evidence>
<evidence type="ECO:0000313" key="7">
    <source>
        <dbReference type="EnsemblMetazoa" id="SMAR012578-PA"/>
    </source>
</evidence>
<dbReference type="Proteomes" id="UP000014500">
    <property type="component" value="Unassembled WGS sequence"/>
</dbReference>
<keyword evidence="1 5" id="KW-0645">Protease</keyword>
<dbReference type="PhylomeDB" id="T1JFG4"/>
<dbReference type="OMA" id="ICTEHVA"/>
<dbReference type="InterPro" id="IPR033116">
    <property type="entry name" value="TRYPSIN_SER"/>
</dbReference>
<dbReference type="EnsemblMetazoa" id="SMAR012578-RA">
    <property type="protein sequence ID" value="SMAR012578-PA"/>
    <property type="gene ID" value="SMAR012578"/>
</dbReference>
<reference evidence="8" key="1">
    <citation type="submission" date="2011-05" db="EMBL/GenBank/DDBJ databases">
        <authorList>
            <person name="Richards S.R."/>
            <person name="Qu J."/>
            <person name="Jiang H."/>
            <person name="Jhangiani S.N."/>
            <person name="Agravi P."/>
            <person name="Goodspeed R."/>
            <person name="Gross S."/>
            <person name="Mandapat C."/>
            <person name="Jackson L."/>
            <person name="Mathew T."/>
            <person name="Pu L."/>
            <person name="Thornton R."/>
            <person name="Saada N."/>
            <person name="Wilczek-Boney K.B."/>
            <person name="Lee S."/>
            <person name="Kovar C."/>
            <person name="Wu Y."/>
            <person name="Scherer S.E."/>
            <person name="Worley K.C."/>
            <person name="Muzny D.M."/>
            <person name="Gibbs R."/>
        </authorList>
    </citation>
    <scope>NUCLEOTIDE SEQUENCE</scope>
    <source>
        <strain evidence="8">Brora</strain>
    </source>
</reference>
<dbReference type="GO" id="GO:0004252">
    <property type="term" value="F:serine-type endopeptidase activity"/>
    <property type="evidence" value="ECO:0007669"/>
    <property type="project" value="InterPro"/>
</dbReference>